<keyword evidence="6" id="KW-0229">DNA integration</keyword>
<feature type="region of interest" description="Disordered" evidence="11">
    <location>
        <begin position="29"/>
        <end position="130"/>
    </location>
</feature>
<evidence type="ECO:0000256" key="11">
    <source>
        <dbReference type="SAM" id="MobiDB-lite"/>
    </source>
</evidence>
<dbReference type="GO" id="GO:0003887">
    <property type="term" value="F:DNA-directed DNA polymerase activity"/>
    <property type="evidence" value="ECO:0007669"/>
    <property type="project" value="UniProtKB-KW"/>
</dbReference>
<keyword evidence="10" id="KW-0511">Multifunctional enzyme</keyword>
<protein>
    <recommendedName>
        <fullName evidence="12">Integrase catalytic domain-containing protein</fullName>
    </recommendedName>
</protein>
<keyword evidence="3" id="KW-0255">Endonuclease</keyword>
<reference evidence="13" key="1">
    <citation type="journal article" date="2019" name="Sci. Rep.">
        <title>Draft genome of Tanacetum cinerariifolium, the natural source of mosquito coil.</title>
        <authorList>
            <person name="Yamashiro T."/>
            <person name="Shiraishi A."/>
            <person name="Satake H."/>
            <person name="Nakayama K."/>
        </authorList>
    </citation>
    <scope>NUCLEOTIDE SEQUENCE</scope>
</reference>
<evidence type="ECO:0000256" key="6">
    <source>
        <dbReference type="ARBA" id="ARBA00022908"/>
    </source>
</evidence>
<organism evidence="13">
    <name type="scientific">Tanacetum cinerariifolium</name>
    <name type="common">Dalmatian daisy</name>
    <name type="synonym">Chrysanthemum cinerariifolium</name>
    <dbReference type="NCBI Taxonomy" id="118510"/>
    <lineage>
        <taxon>Eukaryota</taxon>
        <taxon>Viridiplantae</taxon>
        <taxon>Streptophyta</taxon>
        <taxon>Embryophyta</taxon>
        <taxon>Tracheophyta</taxon>
        <taxon>Spermatophyta</taxon>
        <taxon>Magnoliopsida</taxon>
        <taxon>eudicotyledons</taxon>
        <taxon>Gunneridae</taxon>
        <taxon>Pentapetalae</taxon>
        <taxon>asterids</taxon>
        <taxon>campanulids</taxon>
        <taxon>Asterales</taxon>
        <taxon>Asteraceae</taxon>
        <taxon>Asteroideae</taxon>
        <taxon>Anthemideae</taxon>
        <taxon>Anthemidinae</taxon>
        <taxon>Tanacetum</taxon>
    </lineage>
</organism>
<dbReference type="GO" id="GO:0006310">
    <property type="term" value="P:DNA recombination"/>
    <property type="evidence" value="ECO:0007669"/>
    <property type="project" value="UniProtKB-KW"/>
</dbReference>
<keyword evidence="1" id="KW-0540">Nuclease</keyword>
<evidence type="ECO:0000313" key="13">
    <source>
        <dbReference type="EMBL" id="GEU59694.1"/>
    </source>
</evidence>
<dbReference type="GO" id="GO:0003676">
    <property type="term" value="F:nucleic acid binding"/>
    <property type="evidence" value="ECO:0007669"/>
    <property type="project" value="InterPro"/>
</dbReference>
<dbReference type="PANTHER" id="PTHR42648">
    <property type="entry name" value="TRANSPOSASE, PUTATIVE-RELATED"/>
    <property type="match status" value="1"/>
</dbReference>
<evidence type="ECO:0000256" key="5">
    <source>
        <dbReference type="ARBA" id="ARBA00022842"/>
    </source>
</evidence>
<dbReference type="PANTHER" id="PTHR42648:SF11">
    <property type="entry name" value="TRANSPOSON TY4-P GAG-POL POLYPROTEIN"/>
    <property type="match status" value="1"/>
</dbReference>
<dbReference type="InterPro" id="IPR036397">
    <property type="entry name" value="RNaseH_sf"/>
</dbReference>
<keyword evidence="8" id="KW-0808">Transferase</keyword>
<dbReference type="GO" id="GO:0015074">
    <property type="term" value="P:DNA integration"/>
    <property type="evidence" value="ECO:0007669"/>
    <property type="project" value="UniProtKB-KW"/>
</dbReference>
<gene>
    <name evidence="13" type="ORF">Tci_031672</name>
</gene>
<dbReference type="InterPro" id="IPR001584">
    <property type="entry name" value="Integrase_cat-core"/>
</dbReference>
<evidence type="ECO:0000256" key="9">
    <source>
        <dbReference type="ARBA" id="ARBA00023172"/>
    </source>
</evidence>
<accession>A0A6L2LHJ1</accession>
<dbReference type="Gene3D" id="3.30.420.10">
    <property type="entry name" value="Ribonuclease H-like superfamily/Ribonuclease H"/>
    <property type="match status" value="2"/>
</dbReference>
<dbReference type="AlphaFoldDB" id="A0A6L2LHJ1"/>
<keyword evidence="8" id="KW-0548">Nucleotidyltransferase</keyword>
<comment type="caution">
    <text evidence="13">The sequence shown here is derived from an EMBL/GenBank/DDBJ whole genome shotgun (WGS) entry which is preliminary data.</text>
</comment>
<keyword evidence="4" id="KW-0378">Hydrolase</keyword>
<evidence type="ECO:0000259" key="12">
    <source>
        <dbReference type="PROSITE" id="PS50994"/>
    </source>
</evidence>
<keyword evidence="2" id="KW-0479">Metal-binding</keyword>
<dbReference type="GO" id="GO:0004519">
    <property type="term" value="F:endonuclease activity"/>
    <property type="evidence" value="ECO:0007669"/>
    <property type="project" value="UniProtKB-KW"/>
</dbReference>
<evidence type="ECO:0000256" key="8">
    <source>
        <dbReference type="ARBA" id="ARBA00022932"/>
    </source>
</evidence>
<dbReference type="SUPFAM" id="SSF53098">
    <property type="entry name" value="Ribonuclease H-like"/>
    <property type="match status" value="1"/>
</dbReference>
<dbReference type="InterPro" id="IPR025724">
    <property type="entry name" value="GAG-pre-integrase_dom"/>
</dbReference>
<keyword evidence="7" id="KW-0695">RNA-directed DNA polymerase</keyword>
<dbReference type="Pfam" id="PF13976">
    <property type="entry name" value="gag_pre-integrs"/>
    <property type="match status" value="1"/>
</dbReference>
<evidence type="ECO:0000256" key="7">
    <source>
        <dbReference type="ARBA" id="ARBA00022918"/>
    </source>
</evidence>
<dbReference type="GO" id="GO:0046872">
    <property type="term" value="F:metal ion binding"/>
    <property type="evidence" value="ECO:0007669"/>
    <property type="project" value="UniProtKB-KW"/>
</dbReference>
<feature type="domain" description="Integrase catalytic" evidence="12">
    <location>
        <begin position="652"/>
        <end position="781"/>
    </location>
</feature>
<keyword evidence="9" id="KW-0233">DNA recombination</keyword>
<dbReference type="GO" id="GO:0016787">
    <property type="term" value="F:hydrolase activity"/>
    <property type="evidence" value="ECO:0007669"/>
    <property type="project" value="UniProtKB-KW"/>
</dbReference>
<dbReference type="CDD" id="cd09272">
    <property type="entry name" value="RNase_HI_RT_Ty1"/>
    <property type="match status" value="1"/>
</dbReference>
<proteinExistence type="predicted"/>
<name>A0A6L2LHJ1_TANCI</name>
<sequence>MDLKTQNNTTTKNHQDSIQNLEARFDIFTDKLSGRPSRSLPCNTQANPEFSSSKPYQPLQPRNKHVNAVFTRSDKTYDPPINPNDQPNDSEAPINFNSDDEDNKPTPQSKTKEPKPVKETPIPKLYKPKSPYPQCFKKEKIEAQYGKFLDMIRSVRIKVPLVDVLAGMPNYGKFLKELVSNKHKIKQILSVFLSDEKFAILQNKVPRKLRDPGSVLIPSNFNKAFSYNTLADLAENMLVGVGKYTFPVVFVILEMEEDSKVPLMLGRPFLYTADAVNRVKQKQLNLRVGTERMIFNINFAIKHSYSHDDTCISIDVIDEILEEDFDALFDEGSKILHSIEGTILEVKLFFEFDEFMEMTTDEKSESESDIKEPPFEKITVNIDYNIKTSLDKPLMDLELKPLLDNLEYLFLEEPLFFLKLEQLIMEGKATLVDDDGKPLKKVDYPRDHDSDDEIYSYGNGDYNEDPYDDDMYEGQDLSDKLQDICDNFDIRIRGVNSCTDASGSKPRSNTKKNKISRLKVSTRRKVYYVEGLGHNLFSVGKFCDSDLDVAFRKHLCYVRDTDGVELIKCSHGSNLYTISVDDMMKSSPICLLSKASKNKSWLWHRHLNHLNIGTINDLAKKDLVIGLPRLKFKKNHLCSACQLGNSKKHSHKPKAKNIIMEVLHTLHMELCEPMRVQSINGKKYIFVIVDDYSRFTWVKFLRSKDETPKFVTRFLMQIQQNGVVKRRNRTLVEAARTMLIFLKALMFQWAEVVATACYTQNISLLHNHHNKTPYQLVHDKKPNITFLRVFGALCYPTNDSDDLRKLQPTAYIRIFVGYAQAGRVIESTTKGPEESWKLFTFNSMSYAPSPSHSSSTSELQPLISHQGVAAGSTIVEDNPFAHVDNNPFVNVFALEPSSEASSSGDASSAESTRETGKHILLVQIYVDDIIFSSTDPKARDIFFNEMSSKFQMSIMGQISLFLGLQLSQSPRGIFINQSKFALEILKKFGMDSCDPVDTPMVDRLKLDEDPLRILVDQNRFRSMVGSLIYASRPDHVFIVCMCTRGTINWGIWYSKDTAMALTTYADADHAGCQDTRRKAKCVAMSGCCAQILWMRSQLSDYGFAFNKIPLYCDNRSAIALCCNNVQHSRSKHVDIRRHFIREQVEKGVVELYFVTTNYQLADIFTKAFSRERFEFLLPRLGMKSMTPKTLKRLQEGKEK</sequence>
<evidence type="ECO:0000256" key="1">
    <source>
        <dbReference type="ARBA" id="ARBA00022722"/>
    </source>
</evidence>
<dbReference type="InterPro" id="IPR012337">
    <property type="entry name" value="RNaseH-like_sf"/>
</dbReference>
<evidence type="ECO:0000256" key="3">
    <source>
        <dbReference type="ARBA" id="ARBA00022759"/>
    </source>
</evidence>
<keyword evidence="8" id="KW-0239">DNA-directed DNA polymerase</keyword>
<dbReference type="InterPro" id="IPR043502">
    <property type="entry name" value="DNA/RNA_pol_sf"/>
</dbReference>
<dbReference type="EMBL" id="BKCJ010004214">
    <property type="protein sequence ID" value="GEU59694.1"/>
    <property type="molecule type" value="Genomic_DNA"/>
</dbReference>
<evidence type="ECO:0000256" key="2">
    <source>
        <dbReference type="ARBA" id="ARBA00022723"/>
    </source>
</evidence>
<evidence type="ECO:0000256" key="4">
    <source>
        <dbReference type="ARBA" id="ARBA00022801"/>
    </source>
</evidence>
<dbReference type="PROSITE" id="PS50994">
    <property type="entry name" value="INTEGRASE"/>
    <property type="match status" value="1"/>
</dbReference>
<evidence type="ECO:0000256" key="10">
    <source>
        <dbReference type="ARBA" id="ARBA00023268"/>
    </source>
</evidence>
<dbReference type="GO" id="GO:0003964">
    <property type="term" value="F:RNA-directed DNA polymerase activity"/>
    <property type="evidence" value="ECO:0007669"/>
    <property type="project" value="UniProtKB-KW"/>
</dbReference>
<dbReference type="SUPFAM" id="SSF56672">
    <property type="entry name" value="DNA/RNA polymerases"/>
    <property type="match status" value="1"/>
</dbReference>
<feature type="compositionally biased region" description="Polar residues" evidence="11">
    <location>
        <begin position="40"/>
        <end position="55"/>
    </location>
</feature>
<dbReference type="Pfam" id="PF07727">
    <property type="entry name" value="RVT_2"/>
    <property type="match status" value="1"/>
</dbReference>
<keyword evidence="5" id="KW-0460">Magnesium</keyword>
<dbReference type="InterPro" id="IPR013103">
    <property type="entry name" value="RVT_2"/>
</dbReference>
<dbReference type="InterPro" id="IPR039537">
    <property type="entry name" value="Retrotran_Ty1/copia-like"/>
</dbReference>